<dbReference type="GO" id="GO:0005615">
    <property type="term" value="C:extracellular space"/>
    <property type="evidence" value="ECO:0007669"/>
    <property type="project" value="TreeGrafter"/>
</dbReference>
<reference evidence="6 7" key="1">
    <citation type="submission" date="2019-01" db="EMBL/GenBank/DDBJ databases">
        <title>Draft Genome and Complete Hox-Cluster Characterization of the Sterlet Sturgeon (Acipenser ruthenus).</title>
        <authorList>
            <person name="Wei Q."/>
        </authorList>
    </citation>
    <scope>NUCLEOTIDE SEQUENCE [LARGE SCALE GENOMIC DNA]</scope>
    <source>
        <strain evidence="6">WHYD16114868_AA</strain>
        <tissue evidence="6">Blood</tissue>
    </source>
</reference>
<dbReference type="AlphaFoldDB" id="A0A662YKT2"/>
<dbReference type="GO" id="GO:0005179">
    <property type="term" value="F:hormone activity"/>
    <property type="evidence" value="ECO:0007669"/>
    <property type="project" value="TreeGrafter"/>
</dbReference>
<keyword evidence="2" id="KW-0964">Secreted</keyword>
<keyword evidence="3 5" id="KW-0732">Signal</keyword>
<evidence type="ECO:0000256" key="5">
    <source>
        <dbReference type="SAM" id="SignalP"/>
    </source>
</evidence>
<proteinExistence type="predicted"/>
<feature type="region of interest" description="Disordered" evidence="4">
    <location>
        <begin position="128"/>
        <end position="152"/>
    </location>
</feature>
<feature type="chain" id="PRO_5024829055" evidence="5">
    <location>
        <begin position="26"/>
        <end position="261"/>
    </location>
</feature>
<protein>
    <submittedName>
        <fullName evidence="6">Adipolin</fullName>
    </submittedName>
</protein>
<evidence type="ECO:0000256" key="4">
    <source>
        <dbReference type="SAM" id="MobiDB-lite"/>
    </source>
</evidence>
<accession>A0A662YKT2</accession>
<dbReference type="PANTHER" id="PTHR24019:SF14">
    <property type="entry name" value="ADIPOLIN"/>
    <property type="match status" value="1"/>
</dbReference>
<feature type="region of interest" description="Disordered" evidence="4">
    <location>
        <begin position="30"/>
        <end position="50"/>
    </location>
</feature>
<evidence type="ECO:0000313" key="6">
    <source>
        <dbReference type="EMBL" id="RXM97032.1"/>
    </source>
</evidence>
<evidence type="ECO:0000256" key="2">
    <source>
        <dbReference type="ARBA" id="ARBA00022525"/>
    </source>
</evidence>
<dbReference type="PANTHER" id="PTHR24019">
    <property type="entry name" value="ADIPOLIN"/>
    <property type="match status" value="1"/>
</dbReference>
<sequence>MRCWVLAFLATTLWLQLALFRDVTAKKERKRQKEPSQYTEPYNATLSNSEEVSGSTKKNMFSVKVFAVLDIITPECTVTSNDVQGQGLNAIRKRNILTLKNSTTVVCHTGAFPPDTWILLSNLAISDSKLPGPAGPPGPPGPQGPPGPPGAEVTQEVLLKEFREMIREATERREAVNTQTSPSAAPPPPVIALDSIASYRRLEEAFHCKLKGPLIVDKKTLAELQMFQTAGQYTSIFVDNGAGAPITIQSGSDFMGMLLGV</sequence>
<organism evidence="6 7">
    <name type="scientific">Acipenser ruthenus</name>
    <name type="common">Sterlet sturgeon</name>
    <dbReference type="NCBI Taxonomy" id="7906"/>
    <lineage>
        <taxon>Eukaryota</taxon>
        <taxon>Metazoa</taxon>
        <taxon>Chordata</taxon>
        <taxon>Craniata</taxon>
        <taxon>Vertebrata</taxon>
        <taxon>Euteleostomi</taxon>
        <taxon>Actinopterygii</taxon>
        <taxon>Chondrostei</taxon>
        <taxon>Acipenseriformes</taxon>
        <taxon>Acipenseridae</taxon>
        <taxon>Acipenser</taxon>
    </lineage>
</organism>
<evidence type="ECO:0000256" key="3">
    <source>
        <dbReference type="ARBA" id="ARBA00022729"/>
    </source>
</evidence>
<dbReference type="InterPro" id="IPR052136">
    <property type="entry name" value="Adipolin/Erythroferrone-rel"/>
</dbReference>
<name>A0A662YKT2_ACIRT</name>
<feature type="compositionally biased region" description="Polar residues" evidence="4">
    <location>
        <begin position="35"/>
        <end position="50"/>
    </location>
</feature>
<feature type="signal peptide" evidence="5">
    <location>
        <begin position="1"/>
        <end position="25"/>
    </location>
</feature>
<dbReference type="FunFam" id="1.20.5.320:FF:000006">
    <property type="entry name" value="Protein FAM132A"/>
    <property type="match status" value="1"/>
</dbReference>
<evidence type="ECO:0000313" key="7">
    <source>
        <dbReference type="Proteomes" id="UP000289886"/>
    </source>
</evidence>
<dbReference type="EMBL" id="SCEB01001289">
    <property type="protein sequence ID" value="RXM97032.1"/>
    <property type="molecule type" value="Genomic_DNA"/>
</dbReference>
<dbReference type="Proteomes" id="UP000289886">
    <property type="component" value="Unassembled WGS sequence"/>
</dbReference>
<gene>
    <name evidence="6" type="ORF">EOD39_14936</name>
</gene>
<evidence type="ECO:0000256" key="1">
    <source>
        <dbReference type="ARBA" id="ARBA00004613"/>
    </source>
</evidence>
<comment type="caution">
    <text evidence="6">The sequence shown here is derived from an EMBL/GenBank/DDBJ whole genome shotgun (WGS) entry which is preliminary data.</text>
</comment>
<keyword evidence="7" id="KW-1185">Reference proteome</keyword>
<feature type="compositionally biased region" description="Pro residues" evidence="4">
    <location>
        <begin position="133"/>
        <end position="149"/>
    </location>
</feature>
<comment type="subcellular location">
    <subcellularLocation>
        <location evidence="1">Secreted</location>
    </subcellularLocation>
</comment>
<dbReference type="Gene3D" id="1.20.5.320">
    <property type="entry name" value="6-Phosphogluconate Dehydrogenase, domain 3"/>
    <property type="match status" value="1"/>
</dbReference>